<dbReference type="Pfam" id="PF00892">
    <property type="entry name" value="EamA"/>
    <property type="match status" value="2"/>
</dbReference>
<dbReference type="Gene3D" id="1.10.3730.20">
    <property type="match status" value="1"/>
</dbReference>
<comment type="caution">
    <text evidence="8">The sequence shown here is derived from an EMBL/GenBank/DDBJ whole genome shotgun (WGS) entry which is preliminary data.</text>
</comment>
<feature type="transmembrane region" description="Helical" evidence="6">
    <location>
        <begin position="26"/>
        <end position="46"/>
    </location>
</feature>
<organism evidence="8 9">
    <name type="scientific">Azospirillum brasilense</name>
    <dbReference type="NCBI Taxonomy" id="192"/>
    <lineage>
        <taxon>Bacteria</taxon>
        <taxon>Pseudomonadati</taxon>
        <taxon>Pseudomonadota</taxon>
        <taxon>Alphaproteobacteria</taxon>
        <taxon>Rhodospirillales</taxon>
        <taxon>Azospirillaceae</taxon>
        <taxon>Azospirillum</taxon>
    </lineage>
</organism>
<feature type="domain" description="EamA" evidence="7">
    <location>
        <begin position="179"/>
        <end position="315"/>
    </location>
</feature>
<dbReference type="SUPFAM" id="SSF103481">
    <property type="entry name" value="Multidrug resistance efflux transporter EmrE"/>
    <property type="match status" value="2"/>
</dbReference>
<reference evidence="8 9" key="1">
    <citation type="submission" date="2017-07" db="EMBL/GenBank/DDBJ databases">
        <title>Whole genome sequence of Azospirillum brasilense 2A1, a potential biofertilizer strain.</title>
        <authorList>
            <person name="Fontana C.A."/>
            <person name="Toffoli L.M."/>
            <person name="Salazar S.M."/>
            <person name="Puglisi E."/>
            <person name="Pedraza R."/>
            <person name="Bassi D."/>
            <person name="Cocconcelli P.S."/>
        </authorList>
    </citation>
    <scope>NUCLEOTIDE SEQUENCE [LARGE SCALE GENOMIC DNA]</scope>
    <source>
        <strain evidence="8 9">2A1</strain>
    </source>
</reference>
<feature type="transmembrane region" description="Helical" evidence="6">
    <location>
        <begin position="299"/>
        <end position="316"/>
    </location>
</feature>
<feature type="transmembrane region" description="Helical" evidence="6">
    <location>
        <begin position="209"/>
        <end position="230"/>
    </location>
</feature>
<dbReference type="AlphaFoldDB" id="A0A235HJI8"/>
<evidence type="ECO:0000256" key="3">
    <source>
        <dbReference type="ARBA" id="ARBA00022692"/>
    </source>
</evidence>
<evidence type="ECO:0000256" key="4">
    <source>
        <dbReference type="ARBA" id="ARBA00022989"/>
    </source>
</evidence>
<evidence type="ECO:0000256" key="6">
    <source>
        <dbReference type="SAM" id="Phobius"/>
    </source>
</evidence>
<dbReference type="PANTHER" id="PTHR32322">
    <property type="entry name" value="INNER MEMBRANE TRANSPORTER"/>
    <property type="match status" value="1"/>
</dbReference>
<evidence type="ECO:0000256" key="5">
    <source>
        <dbReference type="ARBA" id="ARBA00023136"/>
    </source>
</evidence>
<protein>
    <recommendedName>
        <fullName evidence="7">EamA domain-containing protein</fullName>
    </recommendedName>
</protein>
<accession>A0A235HJI8</accession>
<feature type="domain" description="EamA" evidence="7">
    <location>
        <begin position="38"/>
        <end position="164"/>
    </location>
</feature>
<feature type="transmembrane region" description="Helical" evidence="6">
    <location>
        <begin position="94"/>
        <end position="117"/>
    </location>
</feature>
<comment type="subcellular location">
    <subcellularLocation>
        <location evidence="1">Membrane</location>
        <topology evidence="1">Multi-pass membrane protein</topology>
    </subcellularLocation>
</comment>
<dbReference type="PANTHER" id="PTHR32322:SF2">
    <property type="entry name" value="EAMA DOMAIN-CONTAINING PROTEIN"/>
    <property type="match status" value="1"/>
</dbReference>
<dbReference type="InterPro" id="IPR037185">
    <property type="entry name" value="EmrE-like"/>
</dbReference>
<dbReference type="GO" id="GO:0016020">
    <property type="term" value="C:membrane"/>
    <property type="evidence" value="ECO:0007669"/>
    <property type="project" value="UniProtKB-SubCell"/>
</dbReference>
<evidence type="ECO:0000256" key="1">
    <source>
        <dbReference type="ARBA" id="ARBA00004141"/>
    </source>
</evidence>
<name>A0A235HJI8_AZOBR</name>
<proteinExistence type="inferred from homology"/>
<feature type="transmembrane region" description="Helical" evidence="6">
    <location>
        <begin position="242"/>
        <end position="262"/>
    </location>
</feature>
<feature type="transmembrane region" description="Helical" evidence="6">
    <location>
        <begin position="151"/>
        <end position="170"/>
    </location>
</feature>
<dbReference type="InterPro" id="IPR000620">
    <property type="entry name" value="EamA_dom"/>
</dbReference>
<keyword evidence="4 6" id="KW-1133">Transmembrane helix</keyword>
<dbReference type="Proteomes" id="UP000215367">
    <property type="component" value="Unassembled WGS sequence"/>
</dbReference>
<gene>
    <name evidence="8" type="ORF">CHT98_02790</name>
</gene>
<keyword evidence="5 6" id="KW-0472">Membrane</keyword>
<feature type="transmembrane region" description="Helical" evidence="6">
    <location>
        <begin position="58"/>
        <end position="82"/>
    </location>
</feature>
<evidence type="ECO:0000256" key="2">
    <source>
        <dbReference type="ARBA" id="ARBA00007362"/>
    </source>
</evidence>
<comment type="similarity">
    <text evidence="2">Belongs to the EamA transporter family.</text>
</comment>
<evidence type="ECO:0000259" key="7">
    <source>
        <dbReference type="Pfam" id="PF00892"/>
    </source>
</evidence>
<feature type="transmembrane region" description="Helical" evidence="6">
    <location>
        <begin position="274"/>
        <end position="293"/>
    </location>
</feature>
<evidence type="ECO:0000313" key="8">
    <source>
        <dbReference type="EMBL" id="OYD85707.1"/>
    </source>
</evidence>
<feature type="transmembrane region" description="Helical" evidence="6">
    <location>
        <begin position="123"/>
        <end position="142"/>
    </location>
</feature>
<feature type="transmembrane region" description="Helical" evidence="6">
    <location>
        <begin position="176"/>
        <end position="197"/>
    </location>
</feature>
<evidence type="ECO:0000313" key="9">
    <source>
        <dbReference type="Proteomes" id="UP000215367"/>
    </source>
</evidence>
<dbReference type="InterPro" id="IPR050638">
    <property type="entry name" value="AA-Vitamin_Transporters"/>
</dbReference>
<sequence>MRQNSGLGGLMADQAMPRAAAGQGPVGGPGAVVYAQLAGIVLFWGANWPLMKLALSDIGPLTFCFLRFAGAAAVLALLSRVLRFPLLPPPGERWPLALVGLLQIAGMLDLSSIALRVVPPGRAAVLAYTMQMWALPLGILLAGERFTRGRVIGALLTFAGVLVFFNPALMDWSNPAVLLGNGLLLACALSWALGATLYRRRRGGWRTPFWTQTFWQIAVSAVATAPLALAAEHARPIHWTPALGTVLAFNWVIATGLCFWWWAKSLTAMPAAQAGQIICLVPVTALLLSAVFMGEPLTVGVLIAVALIGAGILTTMRAR</sequence>
<keyword evidence="3 6" id="KW-0812">Transmembrane</keyword>
<dbReference type="EMBL" id="NOWT01000002">
    <property type="protein sequence ID" value="OYD85707.1"/>
    <property type="molecule type" value="Genomic_DNA"/>
</dbReference>